<name>A0A3P9MFI5_ORYLA</name>
<reference evidence="2 3" key="2">
    <citation type="submission" date="2017-04" db="EMBL/GenBank/DDBJ databases">
        <title>CpG methylation of centromeres and impact of large insertions on vertebrate speciation.</title>
        <authorList>
            <person name="Ichikawa K."/>
            <person name="Yoshimura J."/>
            <person name="Morishita S."/>
        </authorList>
    </citation>
    <scope>NUCLEOTIDE SEQUENCE</scope>
    <source>
        <strain evidence="2 3">HNI</strain>
    </source>
</reference>
<dbReference type="InterPro" id="IPR003599">
    <property type="entry name" value="Ig_sub"/>
</dbReference>
<accession>A0A3P9MFI5</accession>
<protein>
    <recommendedName>
        <fullName evidence="1">Immunoglobulin domain-containing protein</fullName>
    </recommendedName>
</protein>
<dbReference type="AlphaFoldDB" id="A0A3P9MFI5"/>
<reference evidence="2" key="3">
    <citation type="submission" date="2025-08" db="UniProtKB">
        <authorList>
            <consortium name="Ensembl"/>
        </authorList>
    </citation>
    <scope>IDENTIFICATION</scope>
    <source>
        <strain evidence="2">HNI</strain>
    </source>
</reference>
<dbReference type="SUPFAM" id="SSF48726">
    <property type="entry name" value="Immunoglobulin"/>
    <property type="match status" value="1"/>
</dbReference>
<reference evidence="2" key="4">
    <citation type="submission" date="2025-09" db="UniProtKB">
        <authorList>
            <consortium name="Ensembl"/>
        </authorList>
    </citation>
    <scope>IDENTIFICATION</scope>
    <source>
        <strain evidence="2">HNI</strain>
    </source>
</reference>
<dbReference type="Ensembl" id="ENSORLT00020033544.1">
    <property type="protein sequence ID" value="ENSORLP00020031585.1"/>
    <property type="gene ID" value="ENSORLG00020016694.1"/>
</dbReference>
<proteinExistence type="predicted"/>
<dbReference type="Pfam" id="PF07686">
    <property type="entry name" value="V-set"/>
    <property type="match status" value="1"/>
</dbReference>
<dbReference type="GO" id="GO:0038023">
    <property type="term" value="F:signaling receptor activity"/>
    <property type="evidence" value="ECO:0007669"/>
    <property type="project" value="InterPro"/>
</dbReference>
<reference key="1">
    <citation type="journal article" date="2007" name="Nature">
        <title>The medaka draft genome and insights into vertebrate genome evolution.</title>
        <authorList>
            <person name="Kasahara M."/>
            <person name="Naruse K."/>
            <person name="Sasaki S."/>
            <person name="Nakatani Y."/>
            <person name="Qu W."/>
            <person name="Ahsan B."/>
            <person name="Yamada T."/>
            <person name="Nagayasu Y."/>
            <person name="Doi K."/>
            <person name="Kasai Y."/>
            <person name="Jindo T."/>
            <person name="Kobayashi D."/>
            <person name="Shimada A."/>
            <person name="Toyoda A."/>
            <person name="Kuroki Y."/>
            <person name="Fujiyama A."/>
            <person name="Sasaki T."/>
            <person name="Shimizu A."/>
            <person name="Asakawa S."/>
            <person name="Shimizu N."/>
            <person name="Hashimoto S."/>
            <person name="Yang J."/>
            <person name="Lee Y."/>
            <person name="Matsushima K."/>
            <person name="Sugano S."/>
            <person name="Sakaizumi M."/>
            <person name="Narita T."/>
            <person name="Ohishi K."/>
            <person name="Haga S."/>
            <person name="Ohta F."/>
            <person name="Nomoto H."/>
            <person name="Nogata K."/>
            <person name="Morishita T."/>
            <person name="Endo T."/>
            <person name="Shin-I T."/>
            <person name="Takeda H."/>
            <person name="Morishita S."/>
            <person name="Kohara Y."/>
        </authorList>
    </citation>
    <scope>NUCLEOTIDE SEQUENCE [LARGE SCALE GENOMIC DNA]</scope>
    <source>
        <strain>Hd-rR</strain>
    </source>
</reference>
<dbReference type="InterPro" id="IPR013106">
    <property type="entry name" value="Ig_V-set"/>
</dbReference>
<evidence type="ECO:0000259" key="1">
    <source>
        <dbReference type="SMART" id="SM00409"/>
    </source>
</evidence>
<dbReference type="GO" id="GO:0016020">
    <property type="term" value="C:membrane"/>
    <property type="evidence" value="ECO:0007669"/>
    <property type="project" value="InterPro"/>
</dbReference>
<feature type="domain" description="Immunoglobulin" evidence="1">
    <location>
        <begin position="34"/>
        <end position="138"/>
    </location>
</feature>
<sequence length="204" mass="24011">MQSRQFRLERFCAKHIYSRKLKCAFCVFLHAEGDNVVWKNVGEDVAIACRSSQKEPYLYLKKGLHENITLFYADKNSTKTHVKPENKIQQKGKFPNITFTIKNLTATDTGPYWCVFVSFDGKHKRTTEKSNGSILLVIKGEHHYIFKFLTFQSNKFIQKKKKKHFTSNMLIFFCNQSKYECFKNKAARLPINDVYEDMRGTIRR</sequence>
<dbReference type="SMART" id="SM00409">
    <property type="entry name" value="IG"/>
    <property type="match status" value="1"/>
</dbReference>
<dbReference type="InterPro" id="IPR036179">
    <property type="entry name" value="Ig-like_dom_sf"/>
</dbReference>
<dbReference type="PANTHER" id="PTHR15343:SF0">
    <property type="entry name" value="T-CELL ANTIGEN CD7"/>
    <property type="match status" value="1"/>
</dbReference>
<dbReference type="InterPro" id="IPR013783">
    <property type="entry name" value="Ig-like_fold"/>
</dbReference>
<organism evidence="2 3">
    <name type="scientific">Oryzias latipes</name>
    <name type="common">Japanese rice fish</name>
    <name type="synonym">Japanese killifish</name>
    <dbReference type="NCBI Taxonomy" id="8090"/>
    <lineage>
        <taxon>Eukaryota</taxon>
        <taxon>Metazoa</taxon>
        <taxon>Chordata</taxon>
        <taxon>Craniata</taxon>
        <taxon>Vertebrata</taxon>
        <taxon>Euteleostomi</taxon>
        <taxon>Actinopterygii</taxon>
        <taxon>Neopterygii</taxon>
        <taxon>Teleostei</taxon>
        <taxon>Neoteleostei</taxon>
        <taxon>Acanthomorphata</taxon>
        <taxon>Ovalentaria</taxon>
        <taxon>Atherinomorphae</taxon>
        <taxon>Beloniformes</taxon>
        <taxon>Adrianichthyidae</taxon>
        <taxon>Oryziinae</taxon>
        <taxon>Oryzias</taxon>
    </lineage>
</organism>
<evidence type="ECO:0000313" key="2">
    <source>
        <dbReference type="Ensembl" id="ENSORLP00020031585.1"/>
    </source>
</evidence>
<dbReference type="Gene3D" id="2.60.40.10">
    <property type="entry name" value="Immunoglobulins"/>
    <property type="match status" value="1"/>
</dbReference>
<evidence type="ECO:0000313" key="3">
    <source>
        <dbReference type="Proteomes" id="UP000265180"/>
    </source>
</evidence>
<dbReference type="PANTHER" id="PTHR15343">
    <property type="entry name" value="CD7"/>
    <property type="match status" value="1"/>
</dbReference>
<dbReference type="InterPro" id="IPR039090">
    <property type="entry name" value="CD7"/>
</dbReference>
<dbReference type="GO" id="GO:0002250">
    <property type="term" value="P:adaptive immune response"/>
    <property type="evidence" value="ECO:0007669"/>
    <property type="project" value="InterPro"/>
</dbReference>
<dbReference type="Proteomes" id="UP000265180">
    <property type="component" value="Chromosome 8"/>
</dbReference>